<name>L0PHX4_PNEJI</name>
<evidence type="ECO:0000313" key="1">
    <source>
        <dbReference type="EMBL" id="CCJ31260.1"/>
    </source>
</evidence>
<dbReference type="Proteomes" id="UP000010422">
    <property type="component" value="Unassembled WGS sequence"/>
</dbReference>
<gene>
    <name evidence="1" type="ORF">PNEJI1_000226</name>
</gene>
<dbReference type="EMBL" id="CAKM01000282">
    <property type="protein sequence ID" value="CCJ31260.1"/>
    <property type="molecule type" value="Genomic_DNA"/>
</dbReference>
<organism evidence="2">
    <name type="scientific">Pneumocystis jirovecii</name>
    <name type="common">Human pneumocystis pneumonia agent</name>
    <dbReference type="NCBI Taxonomy" id="42068"/>
    <lineage>
        <taxon>Eukaryota</taxon>
        <taxon>Fungi</taxon>
        <taxon>Dikarya</taxon>
        <taxon>Ascomycota</taxon>
        <taxon>Taphrinomycotina</taxon>
        <taxon>Pneumocystomycetes</taxon>
        <taxon>Pneumocystaceae</taxon>
        <taxon>Pneumocystis</taxon>
    </lineage>
</organism>
<accession>L0PHX4</accession>
<dbReference type="InParanoid" id="L0PHX4"/>
<evidence type="ECO:0000313" key="2">
    <source>
        <dbReference type="Proteomes" id="UP000010422"/>
    </source>
</evidence>
<protein>
    <submittedName>
        <fullName evidence="1">Uncharacterized protein</fullName>
    </submittedName>
</protein>
<reference evidence="1 2" key="1">
    <citation type="journal article" date="2012" name="MBio">
        <title>De novo assembly of the Pneumocystis jirovecii genome from a single bronchoalveolar lavage fluid specimen from a patient.</title>
        <authorList>
            <person name="Cisse O.H."/>
            <person name="Pagni M."/>
            <person name="Hauser P.M."/>
        </authorList>
    </citation>
    <scope>NUCLEOTIDE SEQUENCE [LARGE SCALE GENOMIC DNA]</scope>
    <source>
        <strain evidence="1 2">SE8</strain>
    </source>
</reference>
<comment type="caution">
    <text evidence="1">The sequence shown here is derived from an EMBL/GenBank/DDBJ whole genome shotgun (WGS) entry which is preliminary data.</text>
</comment>
<dbReference type="AlphaFoldDB" id="L0PHX4"/>
<sequence length="120" mass="13497">MAPEIGGISRNCATKYDSELLYCILNRLCKLAISDFTLLISCKFDHYNYFQKVPIILCPSGEISNTSTAFRREYASEISFIIFISVTSSNPGYFLSEDNLDVSKTLIIVLRNCSCPCLNE</sequence>
<proteinExistence type="predicted"/>
<dbReference type="VEuPathDB" id="FungiDB:PNEJI1_000226"/>